<feature type="non-terminal residue" evidence="6">
    <location>
        <position position="213"/>
    </location>
</feature>
<dbReference type="InterPro" id="IPR050969">
    <property type="entry name" value="Dev_Signal_Modulators"/>
</dbReference>
<dbReference type="Proteomes" id="UP000230750">
    <property type="component" value="Unassembled WGS sequence"/>
</dbReference>
<evidence type="ECO:0000313" key="7">
    <source>
        <dbReference type="Proteomes" id="UP000230750"/>
    </source>
</evidence>
<reference evidence="6 7" key="1">
    <citation type="journal article" date="2017" name="PLoS Biol.">
        <title>The sea cucumber genome provides insights into morphological evolution and visceral regeneration.</title>
        <authorList>
            <person name="Zhang X."/>
            <person name="Sun L."/>
            <person name="Yuan J."/>
            <person name="Sun Y."/>
            <person name="Gao Y."/>
            <person name="Zhang L."/>
            <person name="Li S."/>
            <person name="Dai H."/>
            <person name="Hamel J.F."/>
            <person name="Liu C."/>
            <person name="Yu Y."/>
            <person name="Liu S."/>
            <person name="Lin W."/>
            <person name="Guo K."/>
            <person name="Jin S."/>
            <person name="Xu P."/>
            <person name="Storey K.B."/>
            <person name="Huan P."/>
            <person name="Zhang T."/>
            <person name="Zhou Y."/>
            <person name="Zhang J."/>
            <person name="Lin C."/>
            <person name="Li X."/>
            <person name="Xing L."/>
            <person name="Huo D."/>
            <person name="Sun M."/>
            <person name="Wang L."/>
            <person name="Mercier A."/>
            <person name="Li F."/>
            <person name="Yang H."/>
            <person name="Xiang J."/>
        </authorList>
    </citation>
    <scope>NUCLEOTIDE SEQUENCE [LARGE SCALE GENOMIC DNA]</scope>
    <source>
        <strain evidence="6">Shaxun</strain>
        <tissue evidence="6">Muscle</tissue>
    </source>
</reference>
<keyword evidence="7" id="KW-1185">Reference proteome</keyword>
<dbReference type="PROSITE" id="PS00022">
    <property type="entry name" value="EGF_1"/>
    <property type="match status" value="2"/>
</dbReference>
<keyword evidence="4" id="KW-0812">Transmembrane</keyword>
<dbReference type="GO" id="GO:0005576">
    <property type="term" value="C:extracellular region"/>
    <property type="evidence" value="ECO:0007669"/>
    <property type="project" value="TreeGrafter"/>
</dbReference>
<organism evidence="6 7">
    <name type="scientific">Stichopus japonicus</name>
    <name type="common">Sea cucumber</name>
    <dbReference type="NCBI Taxonomy" id="307972"/>
    <lineage>
        <taxon>Eukaryota</taxon>
        <taxon>Metazoa</taxon>
        <taxon>Echinodermata</taxon>
        <taxon>Eleutherozoa</taxon>
        <taxon>Echinozoa</taxon>
        <taxon>Holothuroidea</taxon>
        <taxon>Aspidochirotacea</taxon>
        <taxon>Aspidochirotida</taxon>
        <taxon>Stichopodidae</taxon>
        <taxon>Apostichopus</taxon>
    </lineage>
</organism>
<comment type="caution">
    <text evidence="3">Lacks conserved residue(s) required for the propagation of feature annotation.</text>
</comment>
<dbReference type="GO" id="GO:0009986">
    <property type="term" value="C:cell surface"/>
    <property type="evidence" value="ECO:0007669"/>
    <property type="project" value="TreeGrafter"/>
</dbReference>
<dbReference type="GO" id="GO:0005102">
    <property type="term" value="F:signaling receptor binding"/>
    <property type="evidence" value="ECO:0007669"/>
    <property type="project" value="TreeGrafter"/>
</dbReference>
<evidence type="ECO:0000259" key="5">
    <source>
        <dbReference type="PROSITE" id="PS50026"/>
    </source>
</evidence>
<dbReference type="SMART" id="SM00181">
    <property type="entry name" value="EGF"/>
    <property type="match status" value="2"/>
</dbReference>
<dbReference type="SUPFAM" id="SSF57196">
    <property type="entry name" value="EGF/Laminin"/>
    <property type="match status" value="1"/>
</dbReference>
<dbReference type="EMBL" id="MRZV01000441">
    <property type="protein sequence ID" value="PIK49918.1"/>
    <property type="molecule type" value="Genomic_DNA"/>
</dbReference>
<dbReference type="Gene3D" id="2.10.25.10">
    <property type="entry name" value="Laminin"/>
    <property type="match status" value="2"/>
</dbReference>
<keyword evidence="4" id="KW-0472">Membrane</keyword>
<dbReference type="PROSITE" id="PS50026">
    <property type="entry name" value="EGF_3"/>
    <property type="match status" value="2"/>
</dbReference>
<accession>A0A2G8KPN8</accession>
<evidence type="ECO:0000256" key="2">
    <source>
        <dbReference type="ARBA" id="ARBA00023157"/>
    </source>
</evidence>
<keyword evidence="3" id="KW-0245">EGF-like domain</keyword>
<evidence type="ECO:0000256" key="4">
    <source>
        <dbReference type="SAM" id="Phobius"/>
    </source>
</evidence>
<sequence>MIDDRVHSGCIPAVRVAGGLPTSLCGDRQESNLHKWICEKRNEQNDGTERLAAVSNFQISFDLDRCKDGFKGPQCAHKYCEERLCQNGGKCELDICDCPPNFAGDHCQFKNTDVCKDYCQNGGTCRVNVVDSVLVPNCTCTETFYGATCSKSCPCQPTQEGCTGDVCKSGGQADPNVDPNGGGAPVPILPIILVVAVFFIVILIIVFWSEEGE</sequence>
<evidence type="ECO:0000256" key="3">
    <source>
        <dbReference type="PROSITE-ProRule" id="PRU00076"/>
    </source>
</evidence>
<dbReference type="AlphaFoldDB" id="A0A2G8KPN8"/>
<dbReference type="InterPro" id="IPR000742">
    <property type="entry name" value="EGF"/>
</dbReference>
<dbReference type="InterPro" id="IPR013111">
    <property type="entry name" value="EGF_extracell"/>
</dbReference>
<evidence type="ECO:0000313" key="6">
    <source>
        <dbReference type="EMBL" id="PIK49918.1"/>
    </source>
</evidence>
<feature type="domain" description="EGF-like" evidence="5">
    <location>
        <begin position="111"/>
        <end position="150"/>
    </location>
</feature>
<dbReference type="PANTHER" id="PTHR14949">
    <property type="entry name" value="EGF-LIKE-DOMAIN, MULTIPLE 7, 8"/>
    <property type="match status" value="1"/>
</dbReference>
<dbReference type="OrthoDB" id="430340at2759"/>
<feature type="disulfide bond" evidence="3">
    <location>
        <begin position="98"/>
        <end position="107"/>
    </location>
</feature>
<keyword evidence="4" id="KW-1133">Transmembrane helix</keyword>
<keyword evidence="1" id="KW-0732">Signal</keyword>
<feature type="disulfide bond" evidence="3">
    <location>
        <begin position="115"/>
        <end position="125"/>
    </location>
</feature>
<keyword evidence="2 3" id="KW-1015">Disulfide bond</keyword>
<proteinExistence type="predicted"/>
<dbReference type="STRING" id="307972.A0A2G8KPN8"/>
<dbReference type="Pfam" id="PF07974">
    <property type="entry name" value="EGF_2"/>
    <property type="match status" value="1"/>
</dbReference>
<feature type="domain" description="EGF-like" evidence="5">
    <location>
        <begin position="76"/>
        <end position="108"/>
    </location>
</feature>
<comment type="caution">
    <text evidence="6">The sequence shown here is derived from an EMBL/GenBank/DDBJ whole genome shotgun (WGS) entry which is preliminary data.</text>
</comment>
<feature type="disulfide bond" evidence="3">
    <location>
        <begin position="140"/>
        <end position="149"/>
    </location>
</feature>
<evidence type="ECO:0000256" key="1">
    <source>
        <dbReference type="ARBA" id="ARBA00022729"/>
    </source>
</evidence>
<dbReference type="PANTHER" id="PTHR14949:SF56">
    <property type="entry name" value="EGF-LIKE-DOMAIN, MULTIPLE 7"/>
    <property type="match status" value="1"/>
</dbReference>
<feature type="transmembrane region" description="Helical" evidence="4">
    <location>
        <begin position="188"/>
        <end position="208"/>
    </location>
</feature>
<gene>
    <name evidence="6" type="ORF">BSL78_13188</name>
</gene>
<protein>
    <submittedName>
        <fullName evidence="6">Delta</fullName>
    </submittedName>
</protein>
<name>A0A2G8KPN8_STIJA</name>